<protein>
    <submittedName>
        <fullName evidence="2">4561_t:CDS:1</fullName>
    </submittedName>
</protein>
<dbReference type="EMBL" id="CAJVPS010000231">
    <property type="protein sequence ID" value="CAG8467767.1"/>
    <property type="molecule type" value="Genomic_DNA"/>
</dbReference>
<sequence length="401" mass="47164">MKAFRVLSKYIPPVKQKTKKKMRPSKMPKSSLDSSGQSKILLENLSPSKPSKSRRKEKMIPKKIMPVPELLTKQPYIRPIAPPETLYQKEKEAEQKISQVSESVVSMAKKATAKELAEHSFTYNENADRARFKHELKELRLQYIKDNEAKQKAERRQKDRMARREQRMSRRPVISRIDTTPSRYLTFKNDQSSENPTKEEKSSEKPTKEEKKEKLDIEIRNIIKQYTVDPEFERQHQEVRRLRDAGNILSLSSAHEFDMDAYRERKRARALVNYEKREKSLREKRLSQLIKLYHNTTSFIRLENLDEVVDRVFAKDAARKPFMDSSLRDLQVNLREGGGVIDGEQLKERVGRIRDVLEGTVHGGKNFGLYKLRKFINNNPNLFEKDDSKNENQKILHQNVW</sequence>
<feature type="compositionally biased region" description="Basic residues" evidence="1">
    <location>
        <begin position="16"/>
        <end position="26"/>
    </location>
</feature>
<reference evidence="2" key="1">
    <citation type="submission" date="2021-06" db="EMBL/GenBank/DDBJ databases">
        <authorList>
            <person name="Kallberg Y."/>
            <person name="Tangrot J."/>
            <person name="Rosling A."/>
        </authorList>
    </citation>
    <scope>NUCLEOTIDE SEQUENCE</scope>
    <source>
        <strain evidence="2">FL130A</strain>
    </source>
</reference>
<evidence type="ECO:0000313" key="2">
    <source>
        <dbReference type="EMBL" id="CAG8467767.1"/>
    </source>
</evidence>
<feature type="compositionally biased region" description="Basic and acidic residues" evidence="1">
    <location>
        <begin position="147"/>
        <end position="168"/>
    </location>
</feature>
<accession>A0A9N8W1J8</accession>
<evidence type="ECO:0000256" key="1">
    <source>
        <dbReference type="SAM" id="MobiDB-lite"/>
    </source>
</evidence>
<name>A0A9N8W1J8_9GLOM</name>
<proteinExistence type="predicted"/>
<comment type="caution">
    <text evidence="2">The sequence shown here is derived from an EMBL/GenBank/DDBJ whole genome shotgun (WGS) entry which is preliminary data.</text>
</comment>
<gene>
    <name evidence="2" type="ORF">ALEPTO_LOCUS1861</name>
</gene>
<dbReference type="AlphaFoldDB" id="A0A9N8W1J8"/>
<dbReference type="Proteomes" id="UP000789508">
    <property type="component" value="Unassembled WGS sequence"/>
</dbReference>
<dbReference type="OrthoDB" id="5597211at2759"/>
<feature type="region of interest" description="Disordered" evidence="1">
    <location>
        <begin position="147"/>
        <end position="213"/>
    </location>
</feature>
<feature type="region of interest" description="Disordered" evidence="1">
    <location>
        <begin position="1"/>
        <end position="65"/>
    </location>
</feature>
<organism evidence="2 3">
    <name type="scientific">Ambispora leptoticha</name>
    <dbReference type="NCBI Taxonomy" id="144679"/>
    <lineage>
        <taxon>Eukaryota</taxon>
        <taxon>Fungi</taxon>
        <taxon>Fungi incertae sedis</taxon>
        <taxon>Mucoromycota</taxon>
        <taxon>Glomeromycotina</taxon>
        <taxon>Glomeromycetes</taxon>
        <taxon>Archaeosporales</taxon>
        <taxon>Ambisporaceae</taxon>
        <taxon>Ambispora</taxon>
    </lineage>
</organism>
<keyword evidence="3" id="KW-1185">Reference proteome</keyword>
<evidence type="ECO:0000313" key="3">
    <source>
        <dbReference type="Proteomes" id="UP000789508"/>
    </source>
</evidence>
<feature type="compositionally biased region" description="Basic and acidic residues" evidence="1">
    <location>
        <begin position="196"/>
        <end position="213"/>
    </location>
</feature>